<dbReference type="Proteomes" id="UP001149821">
    <property type="component" value="Unassembled WGS sequence"/>
</dbReference>
<accession>A0ABT5QML9</accession>
<dbReference type="InterPro" id="IPR021731">
    <property type="entry name" value="AMIN_dom"/>
</dbReference>
<protein>
    <submittedName>
        <fullName evidence="4">AMIN domain-containing protein</fullName>
    </submittedName>
</protein>
<dbReference type="SMART" id="SM00028">
    <property type="entry name" value="TPR"/>
    <property type="match status" value="2"/>
</dbReference>
<evidence type="ECO:0000313" key="4">
    <source>
        <dbReference type="EMBL" id="MDD1781725.1"/>
    </source>
</evidence>
<dbReference type="RefSeq" id="WP_274142197.1">
    <property type="nucleotide sequence ID" value="NZ_JAJUBB010000006.1"/>
</dbReference>
<sequence length="484" mass="53656">MKSLFTATLMLALSACSSSGVIEEYAGEKGDQLLIQTGNYAALVKRYKEQVNKDPSPERRFKLANAIYLSGDPESAQFQLALIPINALKNADLEMLRANVLFDLDKLNSAEQHVNATLRLNDEYAEAYNLKGMLLAQRGELKQAKAAFQQARLNGFDDDVVKNNLAMIAMLQGDFDLAADILLPLVQNGRADSTVEANLLLALAKSGRSRAFSQLLGGQSQDTLRSKYISLNNVEANSHFSQTVPNVSNNTQSQQKAIAKIDAILSRVPAKSETKPTPTSKPEVLASTTDQQPLIEEKAPEIAVVKEAKETQELTNAKPPLSTDNNTEKTPIVTDPITLARQRVQAAKEAKAKQQLALKDAKEAKQKAKQAAKPAKKKRSRYLITDMRYQPTDGANEYVATSDFKLGHVRTEYLEKRKKWVFDIKGAKDFTTKRKRYLQTGPAKAIELGEHKNFVRIVLEMRENTTQKPDIQVDGNTLTIRWGA</sequence>
<evidence type="ECO:0000256" key="1">
    <source>
        <dbReference type="SAM" id="Coils"/>
    </source>
</evidence>
<proteinExistence type="predicted"/>
<organism evidence="4 5">
    <name type="scientific">Enterovibrio qingdaonensis</name>
    <dbReference type="NCBI Taxonomy" id="2899818"/>
    <lineage>
        <taxon>Bacteria</taxon>
        <taxon>Pseudomonadati</taxon>
        <taxon>Pseudomonadota</taxon>
        <taxon>Gammaproteobacteria</taxon>
        <taxon>Vibrionales</taxon>
        <taxon>Vibrionaceae</taxon>
        <taxon>Enterovibrio</taxon>
    </lineage>
</organism>
<dbReference type="PROSITE" id="PS51257">
    <property type="entry name" value="PROKAR_LIPOPROTEIN"/>
    <property type="match status" value="1"/>
</dbReference>
<dbReference type="InterPro" id="IPR011990">
    <property type="entry name" value="TPR-like_helical_dom_sf"/>
</dbReference>
<feature type="domain" description="AMIN" evidence="3">
    <location>
        <begin position="413"/>
        <end position="474"/>
    </location>
</feature>
<feature type="region of interest" description="Disordered" evidence="2">
    <location>
        <begin position="310"/>
        <end position="331"/>
    </location>
</feature>
<keyword evidence="5" id="KW-1185">Reference proteome</keyword>
<evidence type="ECO:0000313" key="5">
    <source>
        <dbReference type="Proteomes" id="UP001149821"/>
    </source>
</evidence>
<reference evidence="4" key="1">
    <citation type="submission" date="2021-12" db="EMBL/GenBank/DDBJ databases">
        <title>Enterovibrio ZSDZ35 sp. nov. and Enterovibrio ZSDZ42 sp. nov., isolated from coastal seawater in Qingdao.</title>
        <authorList>
            <person name="Zhang P."/>
        </authorList>
    </citation>
    <scope>NUCLEOTIDE SEQUENCE</scope>
    <source>
        <strain evidence="4">ZSDZ35</strain>
    </source>
</reference>
<dbReference type="Gene3D" id="1.25.40.10">
    <property type="entry name" value="Tetratricopeptide repeat domain"/>
    <property type="match status" value="1"/>
</dbReference>
<evidence type="ECO:0000259" key="3">
    <source>
        <dbReference type="Pfam" id="PF11741"/>
    </source>
</evidence>
<dbReference type="SUPFAM" id="SSF48452">
    <property type="entry name" value="TPR-like"/>
    <property type="match status" value="1"/>
</dbReference>
<gene>
    <name evidence="4" type="ORF">LRP49_11020</name>
</gene>
<dbReference type="EMBL" id="JAJUBB010000006">
    <property type="protein sequence ID" value="MDD1781725.1"/>
    <property type="molecule type" value="Genomic_DNA"/>
</dbReference>
<comment type="caution">
    <text evidence="4">The sequence shown here is derived from an EMBL/GenBank/DDBJ whole genome shotgun (WGS) entry which is preliminary data.</text>
</comment>
<keyword evidence="1" id="KW-0175">Coiled coil</keyword>
<name>A0ABT5QML9_9GAMM</name>
<dbReference type="InterPro" id="IPR019734">
    <property type="entry name" value="TPR_rpt"/>
</dbReference>
<feature type="region of interest" description="Disordered" evidence="2">
    <location>
        <begin position="269"/>
        <end position="289"/>
    </location>
</feature>
<feature type="coiled-coil region" evidence="1">
    <location>
        <begin position="344"/>
        <end position="378"/>
    </location>
</feature>
<feature type="compositionally biased region" description="Polar residues" evidence="2">
    <location>
        <begin position="275"/>
        <end position="289"/>
    </location>
</feature>
<dbReference type="Pfam" id="PF11741">
    <property type="entry name" value="AMIN"/>
    <property type="match status" value="1"/>
</dbReference>
<evidence type="ECO:0000256" key="2">
    <source>
        <dbReference type="SAM" id="MobiDB-lite"/>
    </source>
</evidence>